<keyword evidence="5" id="KW-0223">Dioxygenase</keyword>
<evidence type="ECO:0000256" key="2">
    <source>
        <dbReference type="ARBA" id="ARBA00023002"/>
    </source>
</evidence>
<evidence type="ECO:0000259" key="4">
    <source>
        <dbReference type="Pfam" id="PF02668"/>
    </source>
</evidence>
<evidence type="ECO:0000313" key="5">
    <source>
        <dbReference type="EMBL" id="MBJ9690746.1"/>
    </source>
</evidence>
<accession>A0ABS1B4N9</accession>
<comment type="cofactor">
    <cofactor evidence="1">
        <name>Fe(2+)</name>
        <dbReference type="ChEBI" id="CHEBI:29033"/>
    </cofactor>
</comment>
<sequence length="336" mass="37681">MQGMTERKLLADGSSPWLLEPASNERDIAAAVNANRPALEARLHEHGALLFRGFDVSSVSDFDAFVNAVSSHKSDYVYRSTPRTSVGNGIFTATEYPPSETIALHCENAYQRSWPLSVAFCCLTPAASGGETPIADMREVTRRIGPRLLDAFETKQVRYVRHYRSHVDIPWETVFQTRDRNRVAAFCADHDIAFEWLDDDTLRTVQINQGVAYHPVTGERVFFNQAHLFHISNLEASLASSIVSLFGLDRVPRNACYGDGQPLDLADIEHVRNAFRECAITFPWQRGDVLLVDNMRFAHGRNPFEGERKVVVSLLDPYAPTATQQPRAGDHARIPQ</sequence>
<evidence type="ECO:0000313" key="6">
    <source>
        <dbReference type="Proteomes" id="UP000808215"/>
    </source>
</evidence>
<organism evidence="5 6">
    <name type="scientific">Burkholderia vietnamiensis</name>
    <dbReference type="NCBI Taxonomy" id="60552"/>
    <lineage>
        <taxon>Bacteria</taxon>
        <taxon>Pseudomonadati</taxon>
        <taxon>Pseudomonadota</taxon>
        <taxon>Betaproteobacteria</taxon>
        <taxon>Burkholderiales</taxon>
        <taxon>Burkholderiaceae</taxon>
        <taxon>Burkholderia</taxon>
        <taxon>Burkholderia cepacia complex</taxon>
    </lineage>
</organism>
<keyword evidence="3" id="KW-0045">Antibiotic biosynthesis</keyword>
<keyword evidence="2" id="KW-0560">Oxidoreductase</keyword>
<comment type="caution">
    <text evidence="5">The sequence shown here is derived from an EMBL/GenBank/DDBJ whole genome shotgun (WGS) entry which is preliminary data.</text>
</comment>
<dbReference type="Proteomes" id="UP000808215">
    <property type="component" value="Unassembled WGS sequence"/>
</dbReference>
<proteinExistence type="predicted"/>
<dbReference type="Gene3D" id="3.60.130.10">
    <property type="entry name" value="Clavaminate synthase-like"/>
    <property type="match status" value="1"/>
</dbReference>
<dbReference type="GO" id="GO:0051213">
    <property type="term" value="F:dioxygenase activity"/>
    <property type="evidence" value="ECO:0007669"/>
    <property type="project" value="UniProtKB-KW"/>
</dbReference>
<dbReference type="Pfam" id="PF02668">
    <property type="entry name" value="TauD"/>
    <property type="match status" value="1"/>
</dbReference>
<dbReference type="InterPro" id="IPR050411">
    <property type="entry name" value="AlphaKG_dependent_hydroxylases"/>
</dbReference>
<name>A0ABS1B4N9_BURVI</name>
<dbReference type="EMBL" id="JADVKH010000095">
    <property type="protein sequence ID" value="MBJ9690746.1"/>
    <property type="molecule type" value="Genomic_DNA"/>
</dbReference>
<feature type="domain" description="TauD/TfdA-like" evidence="4">
    <location>
        <begin position="29"/>
        <end position="311"/>
    </location>
</feature>
<dbReference type="PANTHER" id="PTHR10696">
    <property type="entry name" value="GAMMA-BUTYROBETAINE HYDROXYLASE-RELATED"/>
    <property type="match status" value="1"/>
</dbReference>
<keyword evidence="6" id="KW-1185">Reference proteome</keyword>
<reference evidence="5 6" key="1">
    <citation type="submission" date="2020-11" db="EMBL/GenBank/DDBJ databases">
        <title>Enhanced detection system for hospital associated transmission using whole genome sequencing surveillance.</title>
        <authorList>
            <person name="Harrison L.H."/>
            <person name="Van Tyne D."/>
            <person name="Marsh J.W."/>
            <person name="Griffith M.P."/>
            <person name="Snyder D.J."/>
            <person name="Cooper V.S."/>
            <person name="Mustapha M."/>
        </authorList>
    </citation>
    <scope>NUCLEOTIDE SEQUENCE [LARGE SCALE GENOMIC DNA]</scope>
    <source>
        <strain evidence="5 6">BC00020</strain>
    </source>
</reference>
<gene>
    <name evidence="5" type="ORF">I5589_27070</name>
</gene>
<dbReference type="InterPro" id="IPR003819">
    <property type="entry name" value="TauD/TfdA-like"/>
</dbReference>
<evidence type="ECO:0000256" key="1">
    <source>
        <dbReference type="ARBA" id="ARBA00001954"/>
    </source>
</evidence>
<dbReference type="PANTHER" id="PTHR10696:SF56">
    <property type="entry name" value="TAUD_TFDA-LIKE DOMAIN-CONTAINING PROTEIN"/>
    <property type="match status" value="1"/>
</dbReference>
<dbReference type="SUPFAM" id="SSF51197">
    <property type="entry name" value="Clavaminate synthase-like"/>
    <property type="match status" value="1"/>
</dbReference>
<evidence type="ECO:0000256" key="3">
    <source>
        <dbReference type="ARBA" id="ARBA00023194"/>
    </source>
</evidence>
<protein>
    <submittedName>
        <fullName evidence="5">TauD/TfdA family dioxygenase</fullName>
    </submittedName>
</protein>
<dbReference type="RefSeq" id="WP_046422808.1">
    <property type="nucleotide sequence ID" value="NZ_CADFEW010000002.1"/>
</dbReference>
<dbReference type="InterPro" id="IPR042098">
    <property type="entry name" value="TauD-like_sf"/>
</dbReference>